<dbReference type="PROSITE" id="PS00108">
    <property type="entry name" value="PROTEIN_KINASE_ST"/>
    <property type="match status" value="1"/>
</dbReference>
<dbReference type="FunFam" id="1.10.510.10:FF:000339">
    <property type="entry name" value="Serine/threonine-protein kinase SRPK-like protein"/>
    <property type="match status" value="1"/>
</dbReference>
<evidence type="ECO:0000259" key="10">
    <source>
        <dbReference type="PROSITE" id="PS50011"/>
    </source>
</evidence>
<evidence type="ECO:0000256" key="4">
    <source>
        <dbReference type="ARBA" id="ARBA00022741"/>
    </source>
</evidence>
<feature type="compositionally biased region" description="Basic residues" evidence="9">
    <location>
        <begin position="1"/>
        <end position="22"/>
    </location>
</feature>
<evidence type="ECO:0000256" key="6">
    <source>
        <dbReference type="ARBA" id="ARBA00022840"/>
    </source>
</evidence>
<feature type="compositionally biased region" description="Basic residues" evidence="9">
    <location>
        <begin position="556"/>
        <end position="565"/>
    </location>
</feature>
<keyword evidence="3" id="KW-0808">Transferase</keyword>
<feature type="region of interest" description="Disordered" evidence="9">
    <location>
        <begin position="1"/>
        <end position="54"/>
    </location>
</feature>
<keyword evidence="5 11" id="KW-0418">Kinase</keyword>
<feature type="domain" description="Protein kinase" evidence="10">
    <location>
        <begin position="69"/>
        <end position="522"/>
    </location>
</feature>
<comment type="catalytic activity">
    <reaction evidence="8">
        <text>L-seryl-[protein] + ATP = O-phospho-L-seryl-[protein] + ADP + H(+)</text>
        <dbReference type="Rhea" id="RHEA:17989"/>
        <dbReference type="Rhea" id="RHEA-COMP:9863"/>
        <dbReference type="Rhea" id="RHEA-COMP:11604"/>
        <dbReference type="ChEBI" id="CHEBI:15378"/>
        <dbReference type="ChEBI" id="CHEBI:29999"/>
        <dbReference type="ChEBI" id="CHEBI:30616"/>
        <dbReference type="ChEBI" id="CHEBI:83421"/>
        <dbReference type="ChEBI" id="CHEBI:456216"/>
        <dbReference type="EC" id="2.7.11.1"/>
    </reaction>
</comment>
<dbReference type="Proteomes" id="UP000239649">
    <property type="component" value="Unassembled WGS sequence"/>
</dbReference>
<feature type="compositionally biased region" description="Low complexity" evidence="9">
    <location>
        <begin position="527"/>
        <end position="548"/>
    </location>
</feature>
<reference evidence="11 12" key="1">
    <citation type="journal article" date="2018" name="Plant J.">
        <title>Genome sequences of Chlorella sorokiniana UTEX 1602 and Micractinium conductrix SAG 241.80: implications to maltose excretion by a green alga.</title>
        <authorList>
            <person name="Arriola M.B."/>
            <person name="Velmurugan N."/>
            <person name="Zhang Y."/>
            <person name="Plunkett M.H."/>
            <person name="Hondzo H."/>
            <person name="Barney B.M."/>
        </authorList>
    </citation>
    <scope>NUCLEOTIDE SEQUENCE [LARGE SCALE GENOMIC DNA]</scope>
    <source>
        <strain evidence="11 12">SAG 241.80</strain>
    </source>
</reference>
<dbReference type="SUPFAM" id="SSF56112">
    <property type="entry name" value="Protein kinase-like (PK-like)"/>
    <property type="match status" value="1"/>
</dbReference>
<dbReference type="GO" id="GO:0004674">
    <property type="term" value="F:protein serine/threonine kinase activity"/>
    <property type="evidence" value="ECO:0007669"/>
    <property type="project" value="UniProtKB-KW"/>
</dbReference>
<evidence type="ECO:0000256" key="7">
    <source>
        <dbReference type="ARBA" id="ARBA00047899"/>
    </source>
</evidence>
<dbReference type="InterPro" id="IPR008271">
    <property type="entry name" value="Ser/Thr_kinase_AS"/>
</dbReference>
<keyword evidence="6" id="KW-0067">ATP-binding</keyword>
<dbReference type="CDD" id="cd14136">
    <property type="entry name" value="STKc_SRPK"/>
    <property type="match status" value="1"/>
</dbReference>
<organism evidence="11 12">
    <name type="scientific">Micractinium conductrix</name>
    <dbReference type="NCBI Taxonomy" id="554055"/>
    <lineage>
        <taxon>Eukaryota</taxon>
        <taxon>Viridiplantae</taxon>
        <taxon>Chlorophyta</taxon>
        <taxon>core chlorophytes</taxon>
        <taxon>Trebouxiophyceae</taxon>
        <taxon>Chlorellales</taxon>
        <taxon>Chlorellaceae</taxon>
        <taxon>Chlorella clade</taxon>
        <taxon>Micractinium</taxon>
    </lineage>
</organism>
<dbReference type="GO" id="GO:0005524">
    <property type="term" value="F:ATP binding"/>
    <property type="evidence" value="ECO:0007669"/>
    <property type="project" value="UniProtKB-KW"/>
</dbReference>
<dbReference type="EC" id="2.7.11.1" evidence="1"/>
<feature type="compositionally biased region" description="Low complexity" evidence="9">
    <location>
        <begin position="623"/>
        <end position="632"/>
    </location>
</feature>
<dbReference type="STRING" id="554055.A0A2P6V4H0"/>
<accession>A0A2P6V4H0</accession>
<keyword evidence="12" id="KW-1185">Reference proteome</keyword>
<feature type="region of interest" description="Disordered" evidence="9">
    <location>
        <begin position="526"/>
        <end position="601"/>
    </location>
</feature>
<feature type="compositionally biased region" description="Basic residues" evidence="9">
    <location>
        <begin position="259"/>
        <end position="270"/>
    </location>
</feature>
<feature type="compositionally biased region" description="Low complexity" evidence="9">
    <location>
        <begin position="639"/>
        <end position="653"/>
    </location>
</feature>
<comment type="caution">
    <text evidence="11">The sequence shown here is derived from an EMBL/GenBank/DDBJ whole genome shotgun (WGS) entry which is preliminary data.</text>
</comment>
<evidence type="ECO:0000256" key="2">
    <source>
        <dbReference type="ARBA" id="ARBA00022527"/>
    </source>
</evidence>
<dbReference type="Gene3D" id="3.30.200.20">
    <property type="entry name" value="Phosphorylase Kinase, domain 1"/>
    <property type="match status" value="1"/>
</dbReference>
<evidence type="ECO:0000256" key="9">
    <source>
        <dbReference type="SAM" id="MobiDB-lite"/>
    </source>
</evidence>
<dbReference type="EMBL" id="LHPF02000031">
    <property type="protein sequence ID" value="PSC68985.1"/>
    <property type="molecule type" value="Genomic_DNA"/>
</dbReference>
<comment type="catalytic activity">
    <reaction evidence="7">
        <text>L-threonyl-[protein] + ATP = O-phospho-L-threonyl-[protein] + ADP + H(+)</text>
        <dbReference type="Rhea" id="RHEA:46608"/>
        <dbReference type="Rhea" id="RHEA-COMP:11060"/>
        <dbReference type="Rhea" id="RHEA-COMP:11605"/>
        <dbReference type="ChEBI" id="CHEBI:15378"/>
        <dbReference type="ChEBI" id="CHEBI:30013"/>
        <dbReference type="ChEBI" id="CHEBI:30616"/>
        <dbReference type="ChEBI" id="CHEBI:61977"/>
        <dbReference type="ChEBI" id="CHEBI:456216"/>
        <dbReference type="EC" id="2.7.11.1"/>
    </reaction>
</comment>
<dbReference type="AlphaFoldDB" id="A0A2P6V4H0"/>
<feature type="compositionally biased region" description="Gly residues" evidence="9">
    <location>
        <begin position="324"/>
        <end position="345"/>
    </location>
</feature>
<dbReference type="PANTHER" id="PTHR47634:SF9">
    <property type="entry name" value="PROTEIN KINASE DOMAIN-CONTAINING PROTEIN-RELATED"/>
    <property type="match status" value="1"/>
</dbReference>
<feature type="region of interest" description="Disordered" evidence="9">
    <location>
        <begin position="231"/>
        <end position="250"/>
    </location>
</feature>
<dbReference type="PROSITE" id="PS50011">
    <property type="entry name" value="PROTEIN_KINASE_DOM"/>
    <property type="match status" value="1"/>
</dbReference>
<feature type="region of interest" description="Disordered" evidence="9">
    <location>
        <begin position="615"/>
        <end position="668"/>
    </location>
</feature>
<evidence type="ECO:0000256" key="3">
    <source>
        <dbReference type="ARBA" id="ARBA00022679"/>
    </source>
</evidence>
<feature type="compositionally biased region" description="Low complexity" evidence="9">
    <location>
        <begin position="291"/>
        <end position="323"/>
    </location>
</feature>
<sequence length="668" mass="72088">MGPQHRKKPGAPAGKKKPASHKKRDDSRSASSGSDSEEEFSDEQEDEEDYKRGGYHRVRAGEKFKDGRYTVLHKLGWGHFSTVWMVRDEQTGSLGAMKVVKSAAHYTEAARDEITLLSQIAERDPEDRHYCCRMVDWFEHSGPHGRHVCMVFEVLGDNLLTLIRMYDHHGIALPVVRRLARQLLIALDYLHTTCQIIHTDLKPENVMLTEPVKPRRSASAQGTALEAAAALAAAAAPPPPSRPSKLEAAVAAGQALTKNQKKKLRLKAKKKGGERGEGGDEPSAADSGVTGDEPSGASGGAADAAAGQEASSGDANGAAPRPAGGDGGDPQAAAGGGGEGDGSGRGTPDLKELEGRLLSIDCKIVDFGNACWTHKHFTDDIQTRQYRSPEVILGAVYDASADIWSFACMIFELATGDFLFEPKAGRDYSRDEDHMAQMIELLDHIPRSVATTGRYAREVFTREGRLRHIHRLNYWPMEKVLGEKYKFQEQEARSFADFLMPMLNFVPSKRATAGQMLQHPWLRGETAAAPAAQQPSRRSLERSSQQKQRSNERSRSRSRSPKRSRSPSPTPLKGYRHHSPVPAPPAASPAPMSASPAPPSLTALDLTASTVLVTAAGGKGARRPPGSAAACGKQQHPLSGGRKSSDSNSSGQSWELVQGESGSGMSPA</sequence>
<dbReference type="InterPro" id="IPR000719">
    <property type="entry name" value="Prot_kinase_dom"/>
</dbReference>
<proteinExistence type="predicted"/>
<name>A0A2P6V4H0_9CHLO</name>
<dbReference type="SMART" id="SM00220">
    <property type="entry name" value="S_TKc"/>
    <property type="match status" value="1"/>
</dbReference>
<keyword evidence="2" id="KW-0723">Serine/threonine-protein kinase</keyword>
<feature type="compositionally biased region" description="Acidic residues" evidence="9">
    <location>
        <begin position="35"/>
        <end position="48"/>
    </location>
</feature>
<dbReference type="Pfam" id="PF00069">
    <property type="entry name" value="Pkinase"/>
    <property type="match status" value="2"/>
</dbReference>
<protein>
    <recommendedName>
        <fullName evidence="1">non-specific serine/threonine protein kinase</fullName>
        <ecNumber evidence="1">2.7.11.1</ecNumber>
    </recommendedName>
</protein>
<feature type="region of interest" description="Disordered" evidence="9">
    <location>
        <begin position="257"/>
        <end position="350"/>
    </location>
</feature>
<evidence type="ECO:0000256" key="1">
    <source>
        <dbReference type="ARBA" id="ARBA00012513"/>
    </source>
</evidence>
<dbReference type="GO" id="GO:0050684">
    <property type="term" value="P:regulation of mRNA processing"/>
    <property type="evidence" value="ECO:0007669"/>
    <property type="project" value="TreeGrafter"/>
</dbReference>
<evidence type="ECO:0000256" key="8">
    <source>
        <dbReference type="ARBA" id="ARBA00048679"/>
    </source>
</evidence>
<dbReference type="PANTHER" id="PTHR47634">
    <property type="entry name" value="PROTEIN KINASE DOMAIN-CONTAINING PROTEIN-RELATED"/>
    <property type="match status" value="1"/>
</dbReference>
<evidence type="ECO:0000256" key="5">
    <source>
        <dbReference type="ARBA" id="ARBA00022777"/>
    </source>
</evidence>
<dbReference type="InterPro" id="IPR051334">
    <property type="entry name" value="SRPK"/>
</dbReference>
<dbReference type="OrthoDB" id="2649at2759"/>
<evidence type="ECO:0000313" key="12">
    <source>
        <dbReference type="Proteomes" id="UP000239649"/>
    </source>
</evidence>
<gene>
    <name evidence="11" type="ORF">C2E20_7505</name>
</gene>
<keyword evidence="4" id="KW-0547">Nucleotide-binding</keyword>
<dbReference type="GO" id="GO:0000245">
    <property type="term" value="P:spliceosomal complex assembly"/>
    <property type="evidence" value="ECO:0007669"/>
    <property type="project" value="TreeGrafter"/>
</dbReference>
<dbReference type="InterPro" id="IPR011009">
    <property type="entry name" value="Kinase-like_dom_sf"/>
</dbReference>
<dbReference type="Gene3D" id="1.10.510.10">
    <property type="entry name" value="Transferase(Phosphotransferase) domain 1"/>
    <property type="match status" value="1"/>
</dbReference>
<evidence type="ECO:0000313" key="11">
    <source>
        <dbReference type="EMBL" id="PSC68985.1"/>
    </source>
</evidence>